<dbReference type="PANTHER" id="PTHR22930:SF289">
    <property type="entry name" value="DDE TNP4 DOMAIN-CONTAINING PROTEIN-RELATED"/>
    <property type="match status" value="1"/>
</dbReference>
<evidence type="ECO:0000256" key="4">
    <source>
        <dbReference type="ARBA" id="ARBA00006958"/>
    </source>
</evidence>
<dbReference type="GO" id="GO:0046872">
    <property type="term" value="F:metal ion binding"/>
    <property type="evidence" value="ECO:0007669"/>
    <property type="project" value="UniProtKB-KW"/>
</dbReference>
<comment type="subcellular location">
    <subcellularLocation>
        <location evidence="3">Cytoplasm</location>
    </subcellularLocation>
    <subcellularLocation>
        <location evidence="2">Nucleus</location>
    </subcellularLocation>
</comment>
<evidence type="ECO:0000256" key="3">
    <source>
        <dbReference type="ARBA" id="ARBA00004496"/>
    </source>
</evidence>
<evidence type="ECO:0000256" key="11">
    <source>
        <dbReference type="ARBA" id="ARBA00030126"/>
    </source>
</evidence>
<sequence length="247" mass="28721">MELKVLKKKDEFFDRFSDKIEKLVENALKRNFYSYCRLPFTVGAIDGTHIRIVAPEIEDERSYVNRKNFHSLNVMAICSANNKFLHISASWPGSCHDSHVLRQSPVWDFFEAGNAGNSIILGDTGYPLRKWLMVPFNNPTTDSQKKFNRALCKGRSRIEHTFGMFKRRFSINHTGYRINLEQIPTAITACAVLHNIAIDRRLPIIGDEFDDNQPDMEIFQENNRSLGDRRIRIEAIKRRNEIVARFE</sequence>
<proteinExistence type="inferred from homology"/>
<reference evidence="15" key="1">
    <citation type="submission" date="2022-11" db="UniProtKB">
        <authorList>
            <consortium name="WormBaseParasite"/>
        </authorList>
    </citation>
    <scope>IDENTIFICATION</scope>
</reference>
<protein>
    <recommendedName>
        <fullName evidence="5">Putative nuclease HARBI1</fullName>
    </recommendedName>
    <alternativeName>
        <fullName evidence="11">Harbinger transposase-derived nuclease</fullName>
    </alternativeName>
</protein>
<comment type="cofactor">
    <cofactor evidence="1">
        <name>a divalent metal cation</name>
        <dbReference type="ChEBI" id="CHEBI:60240"/>
    </cofactor>
</comment>
<dbReference type="GO" id="GO:0005634">
    <property type="term" value="C:nucleus"/>
    <property type="evidence" value="ECO:0007669"/>
    <property type="project" value="UniProtKB-SubCell"/>
</dbReference>
<comment type="similarity">
    <text evidence="4">Belongs to the HARBI1 family.</text>
</comment>
<dbReference type="GO" id="GO:0016787">
    <property type="term" value="F:hydrolase activity"/>
    <property type="evidence" value="ECO:0007669"/>
    <property type="project" value="UniProtKB-KW"/>
</dbReference>
<keyword evidence="9" id="KW-0378">Hydrolase</keyword>
<evidence type="ECO:0000256" key="7">
    <source>
        <dbReference type="ARBA" id="ARBA00022722"/>
    </source>
</evidence>
<keyword evidence="14" id="KW-1185">Reference proteome</keyword>
<keyword evidence="10" id="KW-0539">Nucleus</keyword>
<evidence type="ECO:0000313" key="14">
    <source>
        <dbReference type="Proteomes" id="UP000887560"/>
    </source>
</evidence>
<dbReference type="Proteomes" id="UP000887560">
    <property type="component" value="Unplaced"/>
</dbReference>
<accession>A0A915NY89</accession>
<keyword evidence="6" id="KW-0963">Cytoplasm</keyword>
<evidence type="ECO:0000256" key="6">
    <source>
        <dbReference type="ARBA" id="ARBA00022490"/>
    </source>
</evidence>
<dbReference type="AlphaFoldDB" id="A0A915NY89"/>
<dbReference type="PRINTS" id="PR02086">
    <property type="entry name" value="PUTNUCHARBI1"/>
</dbReference>
<dbReference type="WBParaSite" id="scf7180000421774.g7731">
    <property type="protein sequence ID" value="scf7180000421774.g7731"/>
    <property type="gene ID" value="scf7180000421774.g7731"/>
</dbReference>
<dbReference type="InterPro" id="IPR045249">
    <property type="entry name" value="HARBI1-like"/>
</dbReference>
<keyword evidence="7" id="KW-0540">Nuclease</keyword>
<feature type="domain" description="DDE Tnp4" evidence="13">
    <location>
        <begin position="45"/>
        <end position="195"/>
    </location>
</feature>
<evidence type="ECO:0000256" key="9">
    <source>
        <dbReference type="ARBA" id="ARBA00022801"/>
    </source>
</evidence>
<dbReference type="GO" id="GO:0005737">
    <property type="term" value="C:cytoplasm"/>
    <property type="evidence" value="ECO:0007669"/>
    <property type="project" value="UniProtKB-SubCell"/>
</dbReference>
<keyword evidence="8" id="KW-0479">Metal-binding</keyword>
<evidence type="ECO:0000259" key="13">
    <source>
        <dbReference type="Pfam" id="PF13359"/>
    </source>
</evidence>
<evidence type="ECO:0000256" key="1">
    <source>
        <dbReference type="ARBA" id="ARBA00001968"/>
    </source>
</evidence>
<dbReference type="InterPro" id="IPR026103">
    <property type="entry name" value="HARBI1_animal"/>
</dbReference>
<dbReference type="InterPro" id="IPR027806">
    <property type="entry name" value="HARBI1_dom"/>
</dbReference>
<evidence type="ECO:0000256" key="8">
    <source>
        <dbReference type="ARBA" id="ARBA00022723"/>
    </source>
</evidence>
<dbReference type="PANTHER" id="PTHR22930">
    <property type="match status" value="1"/>
</dbReference>
<dbReference type="GO" id="GO:0004518">
    <property type="term" value="F:nuclease activity"/>
    <property type="evidence" value="ECO:0007669"/>
    <property type="project" value="UniProtKB-KW"/>
</dbReference>
<comment type="function">
    <text evidence="12">Transposase-derived protein that may have nuclease activity. Does not have transposase activity.</text>
</comment>
<evidence type="ECO:0000313" key="15">
    <source>
        <dbReference type="WBParaSite" id="scf7180000421774.g7731"/>
    </source>
</evidence>
<name>A0A915NY89_9BILA</name>
<organism evidence="14 15">
    <name type="scientific">Meloidogyne floridensis</name>
    <dbReference type="NCBI Taxonomy" id="298350"/>
    <lineage>
        <taxon>Eukaryota</taxon>
        <taxon>Metazoa</taxon>
        <taxon>Ecdysozoa</taxon>
        <taxon>Nematoda</taxon>
        <taxon>Chromadorea</taxon>
        <taxon>Rhabditida</taxon>
        <taxon>Tylenchina</taxon>
        <taxon>Tylenchomorpha</taxon>
        <taxon>Tylenchoidea</taxon>
        <taxon>Meloidogynidae</taxon>
        <taxon>Meloidogyninae</taxon>
        <taxon>Meloidogyne</taxon>
    </lineage>
</organism>
<evidence type="ECO:0000256" key="10">
    <source>
        <dbReference type="ARBA" id="ARBA00023242"/>
    </source>
</evidence>
<dbReference type="Pfam" id="PF13359">
    <property type="entry name" value="DDE_Tnp_4"/>
    <property type="match status" value="1"/>
</dbReference>
<evidence type="ECO:0000256" key="5">
    <source>
        <dbReference type="ARBA" id="ARBA00015519"/>
    </source>
</evidence>
<evidence type="ECO:0000256" key="2">
    <source>
        <dbReference type="ARBA" id="ARBA00004123"/>
    </source>
</evidence>
<evidence type="ECO:0000256" key="12">
    <source>
        <dbReference type="ARBA" id="ARBA00045850"/>
    </source>
</evidence>